<dbReference type="GO" id="GO:0000981">
    <property type="term" value="F:DNA-binding transcription factor activity, RNA polymerase II-specific"/>
    <property type="evidence" value="ECO:0007669"/>
    <property type="project" value="TreeGrafter"/>
</dbReference>
<dbReference type="AlphaFoldDB" id="A0A7J6W5U0"/>
<dbReference type="GO" id="GO:0090575">
    <property type="term" value="C:RNA polymerase II transcription regulator complex"/>
    <property type="evidence" value="ECO:0007669"/>
    <property type="project" value="TreeGrafter"/>
</dbReference>
<dbReference type="FunFam" id="4.10.280.10:FF:000074">
    <property type="entry name" value="Transcription factor ORG2"/>
    <property type="match status" value="1"/>
</dbReference>
<dbReference type="GO" id="GO:0042594">
    <property type="term" value="P:response to starvation"/>
    <property type="evidence" value="ECO:0007669"/>
    <property type="project" value="UniProtKB-ARBA"/>
</dbReference>
<dbReference type="Pfam" id="PF00010">
    <property type="entry name" value="HLH"/>
    <property type="match status" value="1"/>
</dbReference>
<protein>
    <submittedName>
        <fullName evidence="7">Transcription factor org2</fullName>
    </submittedName>
</protein>
<dbReference type="InterPro" id="IPR015660">
    <property type="entry name" value="MASH1/Ascl1a-like"/>
</dbReference>
<dbReference type="GO" id="GO:0046983">
    <property type="term" value="F:protein dimerization activity"/>
    <property type="evidence" value="ECO:0007669"/>
    <property type="project" value="InterPro"/>
</dbReference>
<feature type="domain" description="BHLH" evidence="6">
    <location>
        <begin position="72"/>
        <end position="124"/>
    </location>
</feature>
<dbReference type="InterPro" id="IPR011598">
    <property type="entry name" value="bHLH_dom"/>
</dbReference>
<dbReference type="SMART" id="SM00353">
    <property type="entry name" value="HLH"/>
    <property type="match status" value="1"/>
</dbReference>
<dbReference type="GO" id="GO:0000977">
    <property type="term" value="F:RNA polymerase II transcription regulatory region sequence-specific DNA binding"/>
    <property type="evidence" value="ECO:0007669"/>
    <property type="project" value="TreeGrafter"/>
</dbReference>
<dbReference type="CDD" id="cd18914">
    <property type="entry name" value="bHLH_AtORG2_like"/>
    <property type="match status" value="1"/>
</dbReference>
<sequence>MLAMSSLFSSTFEFPLEDHHNWQSVNDSFGNFKDDKTLQSLDSFGSSSPLENYDELNNTKRSTSTSSDPSSSKKLNHNASERDRRKKLNDLYSTLRSLLPRSDQKKKLSIPSSITQALKYIPQLQNQVEKLVQRKEEILSRTSDKQNNVAYHSIKKIKQGPLGQSLPNVAVNTIDDNEIVVQICTTKINRSHHFSNILQSLEKDELQILNASTFASCENKVFYTLHVQVKKTQRMECEMLSEKILSLC</sequence>
<dbReference type="Gene3D" id="4.10.280.10">
    <property type="entry name" value="Helix-loop-helix DNA-binding domain"/>
    <property type="match status" value="1"/>
</dbReference>
<evidence type="ECO:0000256" key="3">
    <source>
        <dbReference type="ARBA" id="ARBA00023163"/>
    </source>
</evidence>
<proteinExistence type="predicted"/>
<evidence type="ECO:0000256" key="5">
    <source>
        <dbReference type="SAM" id="MobiDB-lite"/>
    </source>
</evidence>
<evidence type="ECO:0000313" key="8">
    <source>
        <dbReference type="Proteomes" id="UP000554482"/>
    </source>
</evidence>
<reference evidence="7 8" key="1">
    <citation type="submission" date="2020-06" db="EMBL/GenBank/DDBJ databases">
        <title>Transcriptomic and genomic resources for Thalictrum thalictroides and T. hernandezii: Facilitating candidate gene discovery in an emerging model plant lineage.</title>
        <authorList>
            <person name="Arias T."/>
            <person name="Riano-Pachon D.M."/>
            <person name="Di Stilio V.S."/>
        </authorList>
    </citation>
    <scope>NUCLEOTIDE SEQUENCE [LARGE SCALE GENOMIC DNA]</scope>
    <source>
        <strain evidence="8">cv. WT478/WT964</strain>
        <tissue evidence="7">Leaves</tissue>
    </source>
</reference>
<dbReference type="InterPro" id="IPR036638">
    <property type="entry name" value="HLH_DNA-bd_sf"/>
</dbReference>
<organism evidence="7 8">
    <name type="scientific">Thalictrum thalictroides</name>
    <name type="common">Rue-anemone</name>
    <name type="synonym">Anemone thalictroides</name>
    <dbReference type="NCBI Taxonomy" id="46969"/>
    <lineage>
        <taxon>Eukaryota</taxon>
        <taxon>Viridiplantae</taxon>
        <taxon>Streptophyta</taxon>
        <taxon>Embryophyta</taxon>
        <taxon>Tracheophyta</taxon>
        <taxon>Spermatophyta</taxon>
        <taxon>Magnoliopsida</taxon>
        <taxon>Ranunculales</taxon>
        <taxon>Ranunculaceae</taxon>
        <taxon>Thalictroideae</taxon>
        <taxon>Thalictrum</taxon>
    </lineage>
</organism>
<evidence type="ECO:0000256" key="4">
    <source>
        <dbReference type="ARBA" id="ARBA00023242"/>
    </source>
</evidence>
<evidence type="ECO:0000256" key="1">
    <source>
        <dbReference type="ARBA" id="ARBA00023015"/>
    </source>
</evidence>
<accession>A0A7J6W5U0</accession>
<keyword evidence="1" id="KW-0805">Transcription regulation</keyword>
<dbReference type="PANTHER" id="PTHR13935:SF41">
    <property type="entry name" value="TRANSCRIPTION FACTOR ORG2-RELATED"/>
    <property type="match status" value="1"/>
</dbReference>
<dbReference type="Proteomes" id="UP000554482">
    <property type="component" value="Unassembled WGS sequence"/>
</dbReference>
<gene>
    <name evidence="7" type="ORF">FRX31_018521</name>
</gene>
<keyword evidence="8" id="KW-1185">Reference proteome</keyword>
<comment type="caution">
    <text evidence="7">The sequence shown here is derived from an EMBL/GenBank/DDBJ whole genome shotgun (WGS) entry which is preliminary data.</text>
</comment>
<dbReference type="PANTHER" id="PTHR13935">
    <property type="entry name" value="ACHAETE-SCUTE TRANSCRIPTION FACTOR-RELATED"/>
    <property type="match status" value="1"/>
</dbReference>
<keyword evidence="3" id="KW-0804">Transcription</keyword>
<feature type="region of interest" description="Disordered" evidence="5">
    <location>
        <begin position="43"/>
        <end position="87"/>
    </location>
</feature>
<keyword evidence="2" id="KW-0238">DNA-binding</keyword>
<name>A0A7J6W5U0_THATH</name>
<feature type="compositionally biased region" description="Low complexity" evidence="5">
    <location>
        <begin position="59"/>
        <end position="73"/>
    </location>
</feature>
<evidence type="ECO:0000313" key="7">
    <source>
        <dbReference type="EMBL" id="KAF5191900.1"/>
    </source>
</evidence>
<dbReference type="PROSITE" id="PS50888">
    <property type="entry name" value="BHLH"/>
    <property type="match status" value="1"/>
</dbReference>
<evidence type="ECO:0000259" key="6">
    <source>
        <dbReference type="PROSITE" id="PS50888"/>
    </source>
</evidence>
<dbReference type="EMBL" id="JABWDY010022206">
    <property type="protein sequence ID" value="KAF5191900.1"/>
    <property type="molecule type" value="Genomic_DNA"/>
</dbReference>
<keyword evidence="4" id="KW-0539">Nucleus</keyword>
<dbReference type="SUPFAM" id="SSF47459">
    <property type="entry name" value="HLH, helix-loop-helix DNA-binding domain"/>
    <property type="match status" value="1"/>
</dbReference>
<evidence type="ECO:0000256" key="2">
    <source>
        <dbReference type="ARBA" id="ARBA00023125"/>
    </source>
</evidence>
<dbReference type="OrthoDB" id="1910873at2759"/>